<gene>
    <name evidence="6" type="ORF">SLEP1_g51406</name>
</gene>
<dbReference type="PANTHER" id="PTHR36766">
    <property type="entry name" value="PLANT BROAD-SPECTRUM MILDEW RESISTANCE PROTEIN RPW8"/>
    <property type="match status" value="1"/>
</dbReference>
<dbReference type="Gene3D" id="1.10.10.10">
    <property type="entry name" value="Winged helix-like DNA-binding domain superfamily/Winged helix DNA-binding domain"/>
    <property type="match status" value="1"/>
</dbReference>
<protein>
    <recommendedName>
        <fullName evidence="8">NB-ARC domain-containing protein</fullName>
    </recommendedName>
</protein>
<evidence type="ECO:0000313" key="6">
    <source>
        <dbReference type="EMBL" id="GKV44205.1"/>
    </source>
</evidence>
<dbReference type="Gene3D" id="1.10.8.430">
    <property type="entry name" value="Helical domain of apoptotic protease-activating factors"/>
    <property type="match status" value="1"/>
</dbReference>
<proteinExistence type="predicted"/>
<reference evidence="6 7" key="1">
    <citation type="journal article" date="2021" name="Commun. Biol.">
        <title>The genome of Shorea leprosula (Dipterocarpaceae) highlights the ecological relevance of drought in aseasonal tropical rainforests.</title>
        <authorList>
            <person name="Ng K.K.S."/>
            <person name="Kobayashi M.J."/>
            <person name="Fawcett J.A."/>
            <person name="Hatakeyama M."/>
            <person name="Paape T."/>
            <person name="Ng C.H."/>
            <person name="Ang C.C."/>
            <person name="Tnah L.H."/>
            <person name="Lee C.T."/>
            <person name="Nishiyama T."/>
            <person name="Sese J."/>
            <person name="O'Brien M.J."/>
            <person name="Copetti D."/>
            <person name="Mohd Noor M.I."/>
            <person name="Ong R.C."/>
            <person name="Putra M."/>
            <person name="Sireger I.Z."/>
            <person name="Indrioko S."/>
            <person name="Kosugi Y."/>
            <person name="Izuno A."/>
            <person name="Isagi Y."/>
            <person name="Lee S.L."/>
            <person name="Shimizu K.K."/>
        </authorList>
    </citation>
    <scope>NUCLEOTIDE SEQUENCE [LARGE SCALE GENOMIC DNA]</scope>
    <source>
        <strain evidence="6">214</strain>
    </source>
</reference>
<accession>A0AAV5M3W3</accession>
<sequence>MGGIGKTTLARLIYNDDKLKGRFGLQAWVCVSEDFDVCQITRAILEHVTRENCDLKELTPLQEKLQDKLSSQKFLLVLDDVWNEDYGLWENLQRPFLKGAPGSKIIITTRNKDIGRMIRADDRVRDLSLLEHDDCLSLFAQIALGAKNFDEYPNLKGVGEKIVEKCKRLPLAIKALGGLLRGKANLAEWENILNSEIWDLPDGNTSICILPALKLSYNHLPSHLKRCFAYCSMFPKDYEFDEGELVLLWMAEGFLQQQPQTMKKMKDLCHQSFRELLSRAFFQQSSRNESLFVMHDLMVDLALHVTRDICYTLESDGDISDMRFQRVRHLSFFSSEYLVLKRFEFLKKKKNLRTFLQLGRDFESSKLIPSNECFCNSLLQDLMKDLKCLRVLNLQICSITKLSDQIGDLKHLRFINLSNAKIKSLPESVGYLLYLQTLLLRNCPEFSQLPTTIGNLLDLQHLDISQTPLLKELPSEIGNLTSLVTLSKFIVGNAQGPRVKDLKNLSCLQGQLSILGLQNVVAAIEAKKVNLFEIEGLDDLSLGWSSDFLNNRNERFELQVLSWLEPYHGLKRLTINCFGGLEFPPWIGDPSFSNLEFLKLNNCQKSTSLPSLQRLPRLKELIIKGIFAIQTMMLDEDNSSSASAFPSLESLKLQDCPILKGKFPKCISVLKKLEIAGCPELIYSPISLPSLEGLCVEGCSEAVLRSMVDLNSLKTLRISRISKLIWLPKSFVESLIALEVMEITICDELTWLWEEGANMVNLPCLKRMEIGWCPLLASLTGKEQGFLPNSVQILDIYDCGALESLPSEMMMERLEQLYIRRCHALRMFLRGKLPTMLKILKIKECEKLESLPEGILMNNGDGCQVSHLKELMIDNCPCLKSFPTGHLPNSFKCLIVQDCRQLEFIPQRMLQYYRELEEIRLNGDGKMLGDDCSKPEGRYAHMCYFQEFYLYSCPPNCYSHRCSGIDKLDGLELLFPFIPNLKRLTINSFKNLKSLPDKLQDLNSLNELCISSCPGIESIPDGGLPPNLKCLRISYCLGIESIPDSGFLPNLRDLIISYCPRIESILDSGFPPNLTSLQIRNCSGIESIPDCGSAPNLGKLIIDCKNLKKPMQEWGLSSITSLLTFEIWWICPPNNVLPTSLTSLMVCKVENMKSIPKGLLQNLNSLQHLTIGDWPKLQTLPKEALPASLQSLSIWACNNFQSLPNKVLPPSLQRLYIASCDNFRSLPKEGLPPSLKLLYIGNCPLLQRRCMEEKGDYWPLIAHIPYVDVSPKEQGG</sequence>
<name>A0AAV5M3W3_9ROSI</name>
<keyword evidence="7" id="KW-1185">Reference proteome</keyword>
<evidence type="ECO:0000259" key="4">
    <source>
        <dbReference type="Pfam" id="PF23559"/>
    </source>
</evidence>
<dbReference type="EMBL" id="BPVZ01000178">
    <property type="protein sequence ID" value="GKV44205.1"/>
    <property type="molecule type" value="Genomic_DNA"/>
</dbReference>
<evidence type="ECO:0000256" key="2">
    <source>
        <dbReference type="ARBA" id="ARBA00022821"/>
    </source>
</evidence>
<dbReference type="InterPro" id="IPR055414">
    <property type="entry name" value="LRR_R13L4/SHOC2-like"/>
</dbReference>
<evidence type="ECO:0000259" key="5">
    <source>
        <dbReference type="Pfam" id="PF23598"/>
    </source>
</evidence>
<dbReference type="InterPro" id="IPR036388">
    <property type="entry name" value="WH-like_DNA-bd_sf"/>
</dbReference>
<evidence type="ECO:0000256" key="1">
    <source>
        <dbReference type="ARBA" id="ARBA00022737"/>
    </source>
</evidence>
<dbReference type="GO" id="GO:0043531">
    <property type="term" value="F:ADP binding"/>
    <property type="evidence" value="ECO:0007669"/>
    <property type="project" value="InterPro"/>
</dbReference>
<dbReference type="Gene3D" id="3.40.50.300">
    <property type="entry name" value="P-loop containing nucleotide triphosphate hydrolases"/>
    <property type="match status" value="1"/>
</dbReference>
<evidence type="ECO:0000313" key="7">
    <source>
        <dbReference type="Proteomes" id="UP001054252"/>
    </source>
</evidence>
<dbReference type="InterPro" id="IPR042197">
    <property type="entry name" value="Apaf_helical"/>
</dbReference>
<keyword evidence="1" id="KW-0677">Repeat</keyword>
<dbReference type="AlphaFoldDB" id="A0AAV5M3W3"/>
<dbReference type="InterPro" id="IPR027417">
    <property type="entry name" value="P-loop_NTPase"/>
</dbReference>
<dbReference type="Gene3D" id="3.80.10.10">
    <property type="entry name" value="Ribonuclease Inhibitor"/>
    <property type="match status" value="4"/>
</dbReference>
<organism evidence="6 7">
    <name type="scientific">Rubroshorea leprosula</name>
    <dbReference type="NCBI Taxonomy" id="152421"/>
    <lineage>
        <taxon>Eukaryota</taxon>
        <taxon>Viridiplantae</taxon>
        <taxon>Streptophyta</taxon>
        <taxon>Embryophyta</taxon>
        <taxon>Tracheophyta</taxon>
        <taxon>Spermatophyta</taxon>
        <taxon>Magnoliopsida</taxon>
        <taxon>eudicotyledons</taxon>
        <taxon>Gunneridae</taxon>
        <taxon>Pentapetalae</taxon>
        <taxon>rosids</taxon>
        <taxon>malvids</taxon>
        <taxon>Malvales</taxon>
        <taxon>Dipterocarpaceae</taxon>
        <taxon>Rubroshorea</taxon>
    </lineage>
</organism>
<dbReference type="SUPFAM" id="SSF52540">
    <property type="entry name" value="P-loop containing nucleoside triphosphate hydrolases"/>
    <property type="match status" value="1"/>
</dbReference>
<keyword evidence="2" id="KW-0611">Plant defense</keyword>
<comment type="caution">
    <text evidence="6">The sequence shown here is derived from an EMBL/GenBank/DDBJ whole genome shotgun (WGS) entry which is preliminary data.</text>
</comment>
<feature type="domain" description="Disease resistance protein winged helix" evidence="4">
    <location>
        <begin position="233"/>
        <end position="302"/>
    </location>
</feature>
<dbReference type="Pfam" id="PF23559">
    <property type="entry name" value="WHD_DRP"/>
    <property type="match status" value="1"/>
</dbReference>
<dbReference type="PANTHER" id="PTHR36766:SF51">
    <property type="entry name" value="DISEASE RESISTANCE RPP13-LIKE PROTEIN 1"/>
    <property type="match status" value="1"/>
</dbReference>
<dbReference type="FunFam" id="1.10.10.10:FF:000322">
    <property type="entry name" value="Probable disease resistance protein At1g63360"/>
    <property type="match status" value="1"/>
</dbReference>
<dbReference type="InterPro" id="IPR032675">
    <property type="entry name" value="LRR_dom_sf"/>
</dbReference>
<dbReference type="Proteomes" id="UP001054252">
    <property type="component" value="Unassembled WGS sequence"/>
</dbReference>
<dbReference type="Pfam" id="PF00931">
    <property type="entry name" value="NB-ARC"/>
    <property type="match status" value="1"/>
</dbReference>
<dbReference type="PRINTS" id="PR00364">
    <property type="entry name" value="DISEASERSIST"/>
</dbReference>
<feature type="domain" description="Disease resistance R13L4/SHOC-2-like LRR" evidence="5">
    <location>
        <begin position="383"/>
        <end position="665"/>
    </location>
</feature>
<dbReference type="Pfam" id="PF23598">
    <property type="entry name" value="LRR_14"/>
    <property type="match status" value="1"/>
</dbReference>
<feature type="domain" description="NB-ARC" evidence="3">
    <location>
        <begin position="1"/>
        <end position="144"/>
    </location>
</feature>
<evidence type="ECO:0000259" key="3">
    <source>
        <dbReference type="Pfam" id="PF00931"/>
    </source>
</evidence>
<dbReference type="InterPro" id="IPR058922">
    <property type="entry name" value="WHD_DRP"/>
</dbReference>
<evidence type="ECO:0008006" key="8">
    <source>
        <dbReference type="Google" id="ProtNLM"/>
    </source>
</evidence>
<dbReference type="InterPro" id="IPR002182">
    <property type="entry name" value="NB-ARC"/>
</dbReference>
<dbReference type="GO" id="GO:0006952">
    <property type="term" value="P:defense response"/>
    <property type="evidence" value="ECO:0007669"/>
    <property type="project" value="UniProtKB-KW"/>
</dbReference>
<dbReference type="FunFam" id="3.40.50.300:FF:001091">
    <property type="entry name" value="Probable disease resistance protein At1g61300"/>
    <property type="match status" value="1"/>
</dbReference>
<dbReference type="SUPFAM" id="SSF52058">
    <property type="entry name" value="L domain-like"/>
    <property type="match status" value="3"/>
</dbReference>